<name>A0A8S5NI49_9CAUD</name>
<keyword evidence="1" id="KW-0255">Endonuclease</keyword>
<dbReference type="InterPro" id="IPR046453">
    <property type="entry name" value="GpA_ATPase"/>
</dbReference>
<reference evidence="5" key="1">
    <citation type="journal article" date="2021" name="Proc. Natl. Acad. Sci. U.S.A.">
        <title>A Catalog of Tens of Thousands of Viruses from Human Metagenomes Reveals Hidden Associations with Chronic Diseases.</title>
        <authorList>
            <person name="Tisza M.J."/>
            <person name="Buck C.B."/>
        </authorList>
    </citation>
    <scope>NUCLEOTIDE SEQUENCE</scope>
    <source>
        <strain evidence="5">Ct7bD4</strain>
    </source>
</reference>
<dbReference type="EC" id="3.6.4.-" evidence="1"/>
<comment type="function">
    <text evidence="1">The terminase large subunit acts as an ATP driven molecular motor necessary for viral DNA translocation into empty capsids and as an endonuclease that cuts the viral genome from the concetamer to initiate and to end the packaging reaction. The terminase lies at a unique vertex of the procapsid and is composed of two subunits, a small terminase subunit involved in viral DNA recognition, and a large terminase subunit possessing endonucleolytic and ATPase activities (DNA maturation and packaging). The endonuclease activity cleaves the viral DNA generating 5'overhangs. The strand separation activity separates the cohesive ends generating the single-stranded 'sticky' ends of the mature genome. The DNA-terminase complex binds to the portal of the procapsid thereby activating the translocase activity of the terminase. The terminase packages the viral DNA into the procapsid until the next concatemer reaches the complex. The downstream site is then cut generating the mature right end of the genome, the heterotrimer undocks from the DNA-filled head and remains bound to the left end of concatemer's next genome.</text>
</comment>
<comment type="subunit">
    <text evidence="1">Interacts (via N-terminus) with the terminase small subunit (via C-terminus); the active complex is probably heterooligomeric. Interacts (via C-terminus) with the portal protein; this interaction allows the packaging of viral DNA.</text>
</comment>
<keyword evidence="1" id="KW-0067">ATP-binding</keyword>
<dbReference type="EMBL" id="BK015172">
    <property type="protein sequence ID" value="DAD94023.1"/>
    <property type="molecule type" value="Genomic_DNA"/>
</dbReference>
<keyword evidence="1" id="KW-1035">Host cytoplasm</keyword>
<feature type="binding site" evidence="1">
    <location>
        <position position="419"/>
    </location>
    <ligand>
        <name>Mg(2+)</name>
        <dbReference type="ChEBI" id="CHEBI:18420"/>
        <note>catalytic; for nuclease activity</note>
    </ligand>
</feature>
<keyword evidence="1" id="KW-0231">Viral genome packaging</keyword>
<dbReference type="InterPro" id="IPR008866">
    <property type="entry name" value="Phage_lambda_GpA-like"/>
</dbReference>
<comment type="domain">
    <text evidence="1">The N-terminus is involved in the formation of the heterotrimer with the small subunit. The N-terminus part contains the translocase activity involved in DNA packaging. At the N-terminus, there is a high affinity ATPase center that is probably needed for the packaging activity. The Walker A motif of the ATPase center is responsible for interacting with the ATP phosphate and the Q motif governs force generation and the interaction with DNA. The C-terminus contains the site specific endonuclease (cos-cleavage) and strand separation activities required for genome maturation. A second ATPase catalytic site regulates the genome maturation. The C-terminus very end is involved in binding to the procapsid. Contains a basic leucine zipper (bZIP) that may be involved in the formation of the terminase.</text>
</comment>
<feature type="domain" description="Terminase large subunit GpA endonuclease" evidence="4">
    <location>
        <begin position="341"/>
        <end position="615"/>
    </location>
</feature>
<dbReference type="GO" id="GO:0005524">
    <property type="term" value="F:ATP binding"/>
    <property type="evidence" value="ECO:0007669"/>
    <property type="project" value="UniProtKB-UniRule"/>
</dbReference>
<dbReference type="GO" id="GO:0030430">
    <property type="term" value="C:host cell cytoplasm"/>
    <property type="evidence" value="ECO:0007669"/>
    <property type="project" value="UniProtKB-SubCell"/>
</dbReference>
<feature type="domain" description="Phage terminase large subunit GpA ATPase" evidence="3">
    <location>
        <begin position="82"/>
        <end position="328"/>
    </location>
</feature>
<keyword evidence="1" id="KW-0479">Metal-binding</keyword>
<keyword evidence="1" id="KW-0460">Magnesium</keyword>
<dbReference type="Gene3D" id="3.40.50.300">
    <property type="entry name" value="P-loop containing nucleotide triphosphate hydrolases"/>
    <property type="match status" value="1"/>
</dbReference>
<dbReference type="GO" id="GO:0016887">
    <property type="term" value="F:ATP hydrolysis activity"/>
    <property type="evidence" value="ECO:0007669"/>
    <property type="project" value="UniProtKB-UniRule"/>
</dbReference>
<keyword evidence="1" id="KW-0378">Hydrolase</keyword>
<comment type="caution">
    <text evidence="1">Lacks conserved residue(s) required for the propagation of feature annotation.</text>
</comment>
<accession>A0A8S5NI49</accession>
<comment type="cofactor">
    <cofactor evidence="1">
        <name>Mg(2+)</name>
        <dbReference type="ChEBI" id="CHEBI:18420"/>
    </cofactor>
</comment>
<dbReference type="GO" id="GO:0046872">
    <property type="term" value="F:metal ion binding"/>
    <property type="evidence" value="ECO:0007669"/>
    <property type="project" value="UniProtKB-UniRule"/>
</dbReference>
<feature type="short sequence motif" description="Walker A motif" evidence="1">
    <location>
        <begin position="114"/>
        <end position="121"/>
    </location>
</feature>
<feature type="compositionally biased region" description="Basic residues" evidence="2">
    <location>
        <begin position="9"/>
        <end position="30"/>
    </location>
</feature>
<feature type="region of interest" description="Disordered" evidence="2">
    <location>
        <begin position="1"/>
        <end position="36"/>
    </location>
</feature>
<proteinExistence type="inferred from homology"/>
<evidence type="ECO:0000256" key="2">
    <source>
        <dbReference type="SAM" id="MobiDB-lite"/>
    </source>
</evidence>
<dbReference type="HAMAP" id="MF_04144">
    <property type="entry name" value="TERL_LAMBDA"/>
    <property type="match status" value="1"/>
</dbReference>
<dbReference type="EC" id="3.1.21.4" evidence="1"/>
<evidence type="ECO:0000259" key="4">
    <source>
        <dbReference type="Pfam" id="PF20454"/>
    </source>
</evidence>
<keyword evidence="1" id="KW-0540">Nuclease</keyword>
<evidence type="ECO:0000256" key="1">
    <source>
        <dbReference type="HAMAP-Rule" id="MF_04144"/>
    </source>
</evidence>
<comment type="similarity">
    <text evidence="1">Belongs to the lambdavirus large terminase family.</text>
</comment>
<sequence>MSVSTRTSKAIRGKGSTPKRKSTTKRKNKTNSKTETVKTWKNNVDEISFTWTAPELEAFKPPERYTVSEWADKFRVLPSTGAEPGPWRTLRTPYLREPMDMLNNDLIEQIVLCFGAQIGKTEAELNMIGYALHQSQAPVMMVYPTDALAEFNSEKRVQPMIKNSEPLEKMYDANASQKKELNFTNGNYMVLSGANSPSSLASRAIKYVFFDEIDKYPAFSGKEANPIKLATERTKTFVDAKHVMVSTPTVENGNIWRAFKSAHAQKEYYVPCPHCGEYQTLKFKQIKWPESANGNKDLVRDTAYYECEHCKEPIQDKYKMEMLRRGEWRTENVPNCRVRSVGYHLSSIYSPWVAFGKVAYEFLSSKDYADQLMNFINSWLAEPWRSAKTKSTQDIQFTESTYDRGVVPDKATLLIASVDVQLDYFWWEVRAYASGVKSYLIDYGQASTWDDLEEIIVNREYPSEFGEPRQVMKAGIDSGFRTDEVYQFCARFPEICIPLKGSSNSTTMTAPYSMSSVEKGVIGGLKLYVLNTDYWKDFIFARMVRPTDEIGTIHLFKDCPQEYMDHLRAEEKQEIRNVKTGEVTVKWKPLTGHPTNHLLDTCTYNAAVADIAGVKYLVEPEPYEETEETTSYEDYGNGIGSTGHWFR</sequence>
<comment type="catalytic activity">
    <reaction evidence="1">
        <text>Endonucleolytic cleavage of DNA to give specific double-stranded fragments with terminal 5'-phosphates.</text>
        <dbReference type="EC" id="3.1.21.4"/>
    </reaction>
</comment>
<evidence type="ECO:0000259" key="3">
    <source>
        <dbReference type="Pfam" id="PF05876"/>
    </source>
</evidence>
<dbReference type="Pfam" id="PF20454">
    <property type="entry name" value="GpA_nuclease"/>
    <property type="match status" value="1"/>
</dbReference>
<organism evidence="5">
    <name type="scientific">Myoviridae sp. ct7bD4</name>
    <dbReference type="NCBI Taxonomy" id="2826618"/>
    <lineage>
        <taxon>Viruses</taxon>
        <taxon>Duplodnaviria</taxon>
        <taxon>Heunggongvirae</taxon>
        <taxon>Uroviricota</taxon>
        <taxon>Caudoviricetes</taxon>
    </lineage>
</organism>
<feature type="active site" description="For ATPase activity" evidence="1">
    <location>
        <position position="212"/>
    </location>
</feature>
<feature type="short sequence motif" description="Walker B motif" evidence="1">
    <location>
        <begin position="207"/>
        <end position="212"/>
    </location>
</feature>
<dbReference type="GO" id="GO:0009036">
    <property type="term" value="F:type II site-specific deoxyribonuclease activity"/>
    <property type="evidence" value="ECO:0007669"/>
    <property type="project" value="UniProtKB-UniRule"/>
</dbReference>
<dbReference type="GO" id="GO:0098009">
    <property type="term" value="C:viral terminase, large subunit"/>
    <property type="evidence" value="ECO:0007669"/>
    <property type="project" value="UniProtKB-UniRule"/>
</dbReference>
<dbReference type="InterPro" id="IPR027417">
    <property type="entry name" value="P-loop_NTPase"/>
</dbReference>
<protein>
    <recommendedName>
        <fullName evidence="1">Terminase, large subunit</fullName>
    </recommendedName>
    <alternativeName>
        <fullName evidence="1">DNA-packaging protein</fullName>
    </alternativeName>
    <alternativeName>
        <fullName evidence="1">Large terminase protein</fullName>
    </alternativeName>
    <domain>
        <recommendedName>
            <fullName evidence="1">Endonuclease</fullName>
            <ecNumber evidence="1">3.1.21.4</ecNumber>
        </recommendedName>
    </domain>
    <domain>
        <recommendedName>
            <fullName evidence="1">ATPase</fullName>
            <ecNumber evidence="1">3.6.4.-</ecNumber>
        </recommendedName>
    </domain>
</protein>
<evidence type="ECO:0000313" key="5">
    <source>
        <dbReference type="EMBL" id="DAD94023.1"/>
    </source>
</evidence>
<keyword evidence="1" id="KW-0547">Nucleotide-binding</keyword>
<dbReference type="GO" id="GO:0019073">
    <property type="term" value="P:viral DNA genome packaging"/>
    <property type="evidence" value="ECO:0007669"/>
    <property type="project" value="UniProtKB-UniRule"/>
</dbReference>
<dbReference type="Pfam" id="PF05876">
    <property type="entry name" value="GpA_ATPase"/>
    <property type="match status" value="1"/>
</dbReference>
<comment type="subcellular location">
    <subcellularLocation>
        <location evidence="1">Host cytoplasm</location>
    </subcellularLocation>
    <text evidence="1">The terminase lies at a unique vertex of the procapsid during viral DNA packaging.</text>
</comment>
<keyword evidence="1" id="KW-1188">Viral release from host cell</keyword>
<dbReference type="InterPro" id="IPR046454">
    <property type="entry name" value="GpA_endonuclease"/>
</dbReference>